<dbReference type="Proteomes" id="UP000192491">
    <property type="component" value="Unassembled WGS sequence"/>
</dbReference>
<comment type="caution">
    <text evidence="2">The sequence shown here is derived from an EMBL/GenBank/DDBJ whole genome shotgun (WGS) entry which is preliminary data.</text>
</comment>
<evidence type="ECO:0000313" key="3">
    <source>
        <dbReference type="Proteomes" id="UP000192491"/>
    </source>
</evidence>
<keyword evidence="1" id="KW-0472">Membrane</keyword>
<dbReference type="EMBL" id="MTEJ01000200">
    <property type="protein sequence ID" value="OQX07697.1"/>
    <property type="molecule type" value="Genomic_DNA"/>
</dbReference>
<dbReference type="AlphaFoldDB" id="A0A1Y1QK67"/>
<evidence type="ECO:0000256" key="1">
    <source>
        <dbReference type="SAM" id="Phobius"/>
    </source>
</evidence>
<evidence type="ECO:0000313" key="2">
    <source>
        <dbReference type="EMBL" id="OQX07697.1"/>
    </source>
</evidence>
<keyword evidence="1" id="KW-0812">Transmembrane</keyword>
<organism evidence="2 3">
    <name type="scientific">Thiothrix lacustris</name>
    <dbReference type="NCBI Taxonomy" id="525917"/>
    <lineage>
        <taxon>Bacteria</taxon>
        <taxon>Pseudomonadati</taxon>
        <taxon>Pseudomonadota</taxon>
        <taxon>Gammaproteobacteria</taxon>
        <taxon>Thiotrichales</taxon>
        <taxon>Thiotrichaceae</taxon>
        <taxon>Thiothrix</taxon>
    </lineage>
</organism>
<accession>A0A1Y1QK67</accession>
<proteinExistence type="predicted"/>
<protein>
    <submittedName>
        <fullName evidence="2">Uncharacterized protein</fullName>
    </submittedName>
</protein>
<keyword evidence="1" id="KW-1133">Transmembrane helix</keyword>
<reference evidence="2 3" key="1">
    <citation type="submission" date="2017-01" db="EMBL/GenBank/DDBJ databases">
        <title>Novel large sulfur bacteria in the metagenomes of groundwater-fed chemosynthetic microbial mats in the Lake Huron basin.</title>
        <authorList>
            <person name="Sharrar A.M."/>
            <person name="Flood B.E."/>
            <person name="Bailey J.V."/>
            <person name="Jones D.S."/>
            <person name="Biddanda B."/>
            <person name="Ruberg S.A."/>
            <person name="Marcus D.N."/>
            <person name="Dick G.J."/>
        </authorList>
    </citation>
    <scope>NUCLEOTIDE SEQUENCE [LARGE SCALE GENOMIC DNA]</scope>
    <source>
        <strain evidence="2">A8</strain>
    </source>
</reference>
<feature type="transmembrane region" description="Helical" evidence="1">
    <location>
        <begin position="88"/>
        <end position="106"/>
    </location>
</feature>
<gene>
    <name evidence="2" type="ORF">BWK73_27320</name>
</gene>
<sequence length="108" mass="12046">MDILSILFLLLLGAAAGSWLGHYSGYREGLVKGKNDGVKEGMKEYMRKELIESKTIGGTYNVEALGKAREELQGALKPKQNKAKESAWLSWIIFLALLVWSIQMLFSP</sequence>
<name>A0A1Y1QK67_9GAMM</name>